<evidence type="ECO:0000259" key="1">
    <source>
        <dbReference type="Pfam" id="PF01370"/>
    </source>
</evidence>
<sequence length="352" mass="38481">MSHNILVTGASGYLGGSLLARWSSAKLPAYRRLYALVRTDEQSEAVKQYGADPIKFDVNDEASIRAAIVENDISIIYFLIDAMASTTQLHMIKALAEVRKKTGRDVHFLHTSGAKLFSSHAGLPTDRPIPDNDPELYNLQKTSVPRFGPVGKAMEANNTIIETADNYGVRSYIFVPCIVYGEGEGFGNKTSIQTVAIVNAATKAGKVYRPDPTGYTWPVCHVVDNSNLYLEICRNILSGKEIGYGKNGYYLAASGSVAWNDLYSAMARRLAERKIVDTEKVELADDQALENMGVALECPKEIVPLFLGGKCTLEAHNGREIGWNPQYLPAHILEMASAEVDTILENTGAKSS</sequence>
<protein>
    <recommendedName>
        <fullName evidence="1">NAD-dependent epimerase/dehydratase domain-containing protein</fullName>
    </recommendedName>
</protein>
<dbReference type="EMBL" id="JAPQKI010000005">
    <property type="protein sequence ID" value="KAJ5099885.1"/>
    <property type="molecule type" value="Genomic_DNA"/>
</dbReference>
<dbReference type="InterPro" id="IPR036291">
    <property type="entry name" value="NAD(P)-bd_dom_sf"/>
</dbReference>
<accession>A0A9W9KB84</accession>
<gene>
    <name evidence="2" type="ORF">N7532_006886</name>
</gene>
<dbReference type="SUPFAM" id="SSF51735">
    <property type="entry name" value="NAD(P)-binding Rossmann-fold domains"/>
    <property type="match status" value="1"/>
</dbReference>
<dbReference type="RefSeq" id="XP_056475539.1">
    <property type="nucleotide sequence ID" value="XM_056619380.1"/>
</dbReference>
<dbReference type="InterPro" id="IPR051783">
    <property type="entry name" value="NAD(P)-dependent_oxidoreduct"/>
</dbReference>
<dbReference type="AlphaFoldDB" id="A0A9W9KB84"/>
<dbReference type="OrthoDB" id="10262413at2759"/>
<proteinExistence type="predicted"/>
<dbReference type="Gene3D" id="3.40.50.720">
    <property type="entry name" value="NAD(P)-binding Rossmann-like Domain"/>
    <property type="match status" value="1"/>
</dbReference>
<dbReference type="GO" id="GO:0004029">
    <property type="term" value="F:aldehyde dehydrogenase (NAD+) activity"/>
    <property type="evidence" value="ECO:0007669"/>
    <property type="project" value="TreeGrafter"/>
</dbReference>
<keyword evidence="3" id="KW-1185">Reference proteome</keyword>
<dbReference type="GO" id="GO:0005737">
    <property type="term" value="C:cytoplasm"/>
    <property type="evidence" value="ECO:0007669"/>
    <property type="project" value="TreeGrafter"/>
</dbReference>
<dbReference type="GeneID" id="81358359"/>
<reference evidence="2" key="1">
    <citation type="submission" date="2022-11" db="EMBL/GenBank/DDBJ databases">
        <authorList>
            <person name="Petersen C."/>
        </authorList>
    </citation>
    <scope>NUCLEOTIDE SEQUENCE</scope>
    <source>
        <strain evidence="2">IBT 30761</strain>
    </source>
</reference>
<organism evidence="2 3">
    <name type="scientific">Penicillium argentinense</name>
    <dbReference type="NCBI Taxonomy" id="1131581"/>
    <lineage>
        <taxon>Eukaryota</taxon>
        <taxon>Fungi</taxon>
        <taxon>Dikarya</taxon>
        <taxon>Ascomycota</taxon>
        <taxon>Pezizomycotina</taxon>
        <taxon>Eurotiomycetes</taxon>
        <taxon>Eurotiomycetidae</taxon>
        <taxon>Eurotiales</taxon>
        <taxon>Aspergillaceae</taxon>
        <taxon>Penicillium</taxon>
    </lineage>
</organism>
<name>A0A9W9KB84_9EURO</name>
<dbReference type="PANTHER" id="PTHR48079:SF6">
    <property type="entry name" value="NAD(P)-BINDING DOMAIN-CONTAINING PROTEIN-RELATED"/>
    <property type="match status" value="1"/>
</dbReference>
<evidence type="ECO:0000313" key="2">
    <source>
        <dbReference type="EMBL" id="KAJ5099885.1"/>
    </source>
</evidence>
<dbReference type="InterPro" id="IPR001509">
    <property type="entry name" value="Epimerase_deHydtase"/>
</dbReference>
<dbReference type="Proteomes" id="UP001149074">
    <property type="component" value="Unassembled WGS sequence"/>
</dbReference>
<evidence type="ECO:0000313" key="3">
    <source>
        <dbReference type="Proteomes" id="UP001149074"/>
    </source>
</evidence>
<dbReference type="PANTHER" id="PTHR48079">
    <property type="entry name" value="PROTEIN YEEZ"/>
    <property type="match status" value="1"/>
</dbReference>
<dbReference type="Pfam" id="PF01370">
    <property type="entry name" value="Epimerase"/>
    <property type="match status" value="1"/>
</dbReference>
<feature type="domain" description="NAD-dependent epimerase/dehydratase" evidence="1">
    <location>
        <begin position="5"/>
        <end position="236"/>
    </location>
</feature>
<comment type="caution">
    <text evidence="2">The sequence shown here is derived from an EMBL/GenBank/DDBJ whole genome shotgun (WGS) entry which is preliminary data.</text>
</comment>
<reference evidence="2" key="2">
    <citation type="journal article" date="2023" name="IMA Fungus">
        <title>Comparative genomic study of the Penicillium genus elucidates a diverse pangenome and 15 lateral gene transfer events.</title>
        <authorList>
            <person name="Petersen C."/>
            <person name="Sorensen T."/>
            <person name="Nielsen M.R."/>
            <person name="Sondergaard T.E."/>
            <person name="Sorensen J.L."/>
            <person name="Fitzpatrick D.A."/>
            <person name="Frisvad J.C."/>
            <person name="Nielsen K.L."/>
        </authorList>
    </citation>
    <scope>NUCLEOTIDE SEQUENCE</scope>
    <source>
        <strain evidence="2">IBT 30761</strain>
    </source>
</reference>